<comment type="caution">
    <text evidence="1">The sequence shown here is derived from an EMBL/GenBank/DDBJ whole genome shotgun (WGS) entry which is preliminary data.</text>
</comment>
<protein>
    <submittedName>
        <fullName evidence="1">Uncharacterized protein</fullName>
    </submittedName>
</protein>
<dbReference type="AlphaFoldDB" id="A0A644WY87"/>
<dbReference type="EMBL" id="VSSQ01001500">
    <property type="protein sequence ID" value="MPM08876.1"/>
    <property type="molecule type" value="Genomic_DNA"/>
</dbReference>
<gene>
    <name evidence="1" type="ORF">SDC9_55192</name>
</gene>
<reference evidence="1" key="1">
    <citation type="submission" date="2019-08" db="EMBL/GenBank/DDBJ databases">
        <authorList>
            <person name="Kucharzyk K."/>
            <person name="Murdoch R.W."/>
            <person name="Higgins S."/>
            <person name="Loffler F."/>
        </authorList>
    </citation>
    <scope>NUCLEOTIDE SEQUENCE</scope>
</reference>
<accession>A0A644WY87</accession>
<proteinExistence type="predicted"/>
<organism evidence="1">
    <name type="scientific">bioreactor metagenome</name>
    <dbReference type="NCBI Taxonomy" id="1076179"/>
    <lineage>
        <taxon>unclassified sequences</taxon>
        <taxon>metagenomes</taxon>
        <taxon>ecological metagenomes</taxon>
    </lineage>
</organism>
<sequence length="143" mass="16274">MALVFVIFLVVRRCDLNLIKEQPAEMLIVLEPQGRCNLLGGFVGLQEKFFALLKPYAVHKLPEVFYIGILDAGFERQSCNIASAHHLLGKNLVICMFCNVCPDPVLIRKLGILLLLCFICISHDFYKELCKQGQRVLEFVDVY</sequence>
<name>A0A644WY87_9ZZZZ</name>
<evidence type="ECO:0000313" key="1">
    <source>
        <dbReference type="EMBL" id="MPM08876.1"/>
    </source>
</evidence>